<feature type="region of interest" description="Disordered" evidence="1">
    <location>
        <begin position="38"/>
        <end position="60"/>
    </location>
</feature>
<feature type="chain" id="PRO_5046127016" description="Secreted protein" evidence="2">
    <location>
        <begin position="19"/>
        <end position="60"/>
    </location>
</feature>
<keyword evidence="2" id="KW-0732">Signal</keyword>
<comment type="caution">
    <text evidence="3">The sequence shown here is derived from an EMBL/GenBank/DDBJ whole genome shotgun (WGS) entry which is preliminary data.</text>
</comment>
<protein>
    <recommendedName>
        <fullName evidence="5">Secreted protein</fullName>
    </recommendedName>
</protein>
<reference evidence="3 4" key="1">
    <citation type="submission" date="2024-10" db="EMBL/GenBank/DDBJ databases">
        <title>The Natural Products Discovery Center: Release of the First 8490 Sequenced Strains for Exploring Actinobacteria Biosynthetic Diversity.</title>
        <authorList>
            <person name="Kalkreuter E."/>
            <person name="Kautsar S.A."/>
            <person name="Yang D."/>
            <person name="Bader C.D."/>
            <person name="Teijaro C.N."/>
            <person name="Fluegel L."/>
            <person name="Davis C.M."/>
            <person name="Simpson J.R."/>
            <person name="Lauterbach L."/>
            <person name="Steele A.D."/>
            <person name="Gui C."/>
            <person name="Meng S."/>
            <person name="Li G."/>
            <person name="Viehrig K."/>
            <person name="Ye F."/>
            <person name="Su P."/>
            <person name="Kiefer A.F."/>
            <person name="Nichols A."/>
            <person name="Cepeda A.J."/>
            <person name="Yan W."/>
            <person name="Fan B."/>
            <person name="Jiang Y."/>
            <person name="Adhikari A."/>
            <person name="Zheng C.-J."/>
            <person name="Schuster L."/>
            <person name="Cowan T.M."/>
            <person name="Smanski M.J."/>
            <person name="Chevrette M.G."/>
            <person name="De Carvalho L.P.S."/>
            <person name="Shen B."/>
        </authorList>
    </citation>
    <scope>NUCLEOTIDE SEQUENCE [LARGE SCALE GENOMIC DNA]</scope>
    <source>
        <strain evidence="3 4">NPDC003029</strain>
    </source>
</reference>
<dbReference type="Proteomes" id="UP001601976">
    <property type="component" value="Unassembled WGS sequence"/>
</dbReference>
<evidence type="ECO:0008006" key="5">
    <source>
        <dbReference type="Google" id="ProtNLM"/>
    </source>
</evidence>
<evidence type="ECO:0000313" key="3">
    <source>
        <dbReference type="EMBL" id="MFF3342615.1"/>
    </source>
</evidence>
<evidence type="ECO:0000256" key="2">
    <source>
        <dbReference type="SAM" id="SignalP"/>
    </source>
</evidence>
<dbReference type="RefSeq" id="WP_387897603.1">
    <property type="nucleotide sequence ID" value="NZ_JBIAPK010000010.1"/>
</dbReference>
<evidence type="ECO:0000313" key="4">
    <source>
        <dbReference type="Proteomes" id="UP001601976"/>
    </source>
</evidence>
<gene>
    <name evidence="3" type="ORF">ACFYWW_28480</name>
</gene>
<organism evidence="3 4">
    <name type="scientific">Streptomyces flavidovirens</name>
    <dbReference type="NCBI Taxonomy" id="67298"/>
    <lineage>
        <taxon>Bacteria</taxon>
        <taxon>Bacillati</taxon>
        <taxon>Actinomycetota</taxon>
        <taxon>Actinomycetes</taxon>
        <taxon>Kitasatosporales</taxon>
        <taxon>Streptomycetaceae</taxon>
        <taxon>Streptomyces</taxon>
    </lineage>
</organism>
<feature type="compositionally biased region" description="Polar residues" evidence="1">
    <location>
        <begin position="50"/>
        <end position="60"/>
    </location>
</feature>
<name>A0ABW6RM21_9ACTN</name>
<evidence type="ECO:0000256" key="1">
    <source>
        <dbReference type="SAM" id="MobiDB-lite"/>
    </source>
</evidence>
<keyword evidence="4" id="KW-1185">Reference proteome</keyword>
<sequence>MSRLLAAFLTCVASAILATGAAFGIVAALNVTPEPQNVPLVSFPDPPANGASSTPSPSAG</sequence>
<accession>A0ABW6RM21</accession>
<feature type="signal peptide" evidence="2">
    <location>
        <begin position="1"/>
        <end position="18"/>
    </location>
</feature>
<dbReference type="EMBL" id="JBIAPK010000010">
    <property type="protein sequence ID" value="MFF3342615.1"/>
    <property type="molecule type" value="Genomic_DNA"/>
</dbReference>
<proteinExistence type="predicted"/>